<dbReference type="AlphaFoldDB" id="A0A412H326"/>
<organism evidence="1 2">
    <name type="scientific">Phocaeicola plebeius</name>
    <dbReference type="NCBI Taxonomy" id="310297"/>
    <lineage>
        <taxon>Bacteria</taxon>
        <taxon>Pseudomonadati</taxon>
        <taxon>Bacteroidota</taxon>
        <taxon>Bacteroidia</taxon>
        <taxon>Bacteroidales</taxon>
        <taxon>Bacteroidaceae</taxon>
        <taxon>Phocaeicola</taxon>
    </lineage>
</organism>
<name>A0A412H326_9BACT</name>
<evidence type="ECO:0000313" key="2">
    <source>
        <dbReference type="Proteomes" id="UP000285750"/>
    </source>
</evidence>
<sequence length="276" mass="30786">MTYTDPAVQGLPVDDATGRYIRPLQPGDYYYSDGTIYPYTEETVDQPITEGCIGVIFEVGTGAPGTDWTHGSVLALNNAHKDWTRWGDTPSRIDPVEGNGSNGLSGEEEFSFLKNKMDGYQMSKILTRSGDCALNKVDQFETTYPQYIAPDGISSGWYVPSSGQLLAIMENLGDYQITLINYKKDTDNGTAKKNALDKVQKKIETVGGTFWDEDDVASNAPQCWWSTTEQNTDNIWAIEWNRDTSGNSSTGLLTRNKYNAWDHYSTRAYARPILSF</sequence>
<dbReference type="Proteomes" id="UP000285750">
    <property type="component" value="Unassembled WGS sequence"/>
</dbReference>
<reference evidence="1 2" key="1">
    <citation type="submission" date="2018-08" db="EMBL/GenBank/DDBJ databases">
        <title>A genome reference for cultivated species of the human gut microbiota.</title>
        <authorList>
            <person name="Zou Y."/>
            <person name="Xue W."/>
            <person name="Luo G."/>
        </authorList>
    </citation>
    <scope>NUCLEOTIDE SEQUENCE [LARGE SCALE GENOMIC DNA]</scope>
    <source>
        <strain evidence="1 2">AF24-16AC</strain>
    </source>
</reference>
<evidence type="ECO:0000313" key="1">
    <source>
        <dbReference type="EMBL" id="RGS04408.1"/>
    </source>
</evidence>
<comment type="caution">
    <text evidence="1">The sequence shown here is derived from an EMBL/GenBank/DDBJ whole genome shotgun (WGS) entry which is preliminary data.</text>
</comment>
<gene>
    <name evidence="1" type="ORF">DWY14_13480</name>
</gene>
<dbReference type="RefSeq" id="WP_118432022.1">
    <property type="nucleotide sequence ID" value="NZ_JAQCWP010000040.1"/>
</dbReference>
<proteinExistence type="predicted"/>
<dbReference type="EMBL" id="QRUY01000036">
    <property type="protein sequence ID" value="RGS04408.1"/>
    <property type="molecule type" value="Genomic_DNA"/>
</dbReference>
<accession>A0A412H326</accession>
<protein>
    <submittedName>
        <fullName evidence="1">Uncharacterized protein</fullName>
    </submittedName>
</protein>